<protein>
    <submittedName>
        <fullName evidence="1">Uncharacterized protein</fullName>
    </submittedName>
</protein>
<reference evidence="1 2" key="1">
    <citation type="journal article" date="2021" name="Commun. Biol.">
        <title>The genome of Shorea leprosula (Dipterocarpaceae) highlights the ecological relevance of drought in aseasonal tropical rainforests.</title>
        <authorList>
            <person name="Ng K.K.S."/>
            <person name="Kobayashi M.J."/>
            <person name="Fawcett J.A."/>
            <person name="Hatakeyama M."/>
            <person name="Paape T."/>
            <person name="Ng C.H."/>
            <person name="Ang C.C."/>
            <person name="Tnah L.H."/>
            <person name="Lee C.T."/>
            <person name="Nishiyama T."/>
            <person name="Sese J."/>
            <person name="O'Brien M.J."/>
            <person name="Copetti D."/>
            <person name="Mohd Noor M.I."/>
            <person name="Ong R.C."/>
            <person name="Putra M."/>
            <person name="Sireger I.Z."/>
            <person name="Indrioko S."/>
            <person name="Kosugi Y."/>
            <person name="Izuno A."/>
            <person name="Isagi Y."/>
            <person name="Lee S.L."/>
            <person name="Shimizu K.K."/>
        </authorList>
    </citation>
    <scope>NUCLEOTIDE SEQUENCE [LARGE SCALE GENOMIC DNA]</scope>
    <source>
        <strain evidence="1">214</strain>
    </source>
</reference>
<proteinExistence type="predicted"/>
<comment type="caution">
    <text evidence="1">The sequence shown here is derived from an EMBL/GenBank/DDBJ whole genome shotgun (WGS) entry which is preliminary data.</text>
</comment>
<dbReference type="Proteomes" id="UP001054252">
    <property type="component" value="Unassembled WGS sequence"/>
</dbReference>
<name>A0AAV5MNP5_9ROSI</name>
<sequence>MVKSGTSSSYNQQPIFAQLGIMLLEIKTIVIKKALAAFSWVEMIRFEAVLHRHYRDQSLIPEENYVRDQTDCLLMICNMKMHVNAQGKVEYNPRVHETRVFLLLFLPAPCNPTSSPATATHFRPGTPVKLGDFSSFSCSRTPIKPKKLPDLLCSSSLVRELFPLGAISGLFRVSHSHEIHPLSLNLAWVTLILLLVLEFLEFCREFPPKSRQLPCSPDPAFACRKILEVKPRTGKPRGVTR</sequence>
<organism evidence="1 2">
    <name type="scientific">Rubroshorea leprosula</name>
    <dbReference type="NCBI Taxonomy" id="152421"/>
    <lineage>
        <taxon>Eukaryota</taxon>
        <taxon>Viridiplantae</taxon>
        <taxon>Streptophyta</taxon>
        <taxon>Embryophyta</taxon>
        <taxon>Tracheophyta</taxon>
        <taxon>Spermatophyta</taxon>
        <taxon>Magnoliopsida</taxon>
        <taxon>eudicotyledons</taxon>
        <taxon>Gunneridae</taxon>
        <taxon>Pentapetalae</taxon>
        <taxon>rosids</taxon>
        <taxon>malvids</taxon>
        <taxon>Malvales</taxon>
        <taxon>Dipterocarpaceae</taxon>
        <taxon>Rubroshorea</taxon>
    </lineage>
</organism>
<accession>A0AAV5MNP5</accession>
<keyword evidence="2" id="KW-1185">Reference proteome</keyword>
<dbReference type="EMBL" id="BPVZ01000392">
    <property type="protein sequence ID" value="GKV50744.1"/>
    <property type="molecule type" value="Genomic_DNA"/>
</dbReference>
<evidence type="ECO:0000313" key="1">
    <source>
        <dbReference type="EMBL" id="GKV50744.1"/>
    </source>
</evidence>
<gene>
    <name evidence="1" type="ORF">SLEP1_g57442</name>
</gene>
<evidence type="ECO:0000313" key="2">
    <source>
        <dbReference type="Proteomes" id="UP001054252"/>
    </source>
</evidence>
<dbReference type="AlphaFoldDB" id="A0AAV5MNP5"/>